<name>A0AAN7U0J5_9MYCE</name>
<evidence type="ECO:0000313" key="1">
    <source>
        <dbReference type="EMBL" id="KAK5574848.1"/>
    </source>
</evidence>
<dbReference type="PANTHER" id="PTHR32556">
    <property type="entry name" value="F-BOX DOMAIN-CONTAINING PROTEIN-RELATED-RELATED"/>
    <property type="match status" value="1"/>
</dbReference>
<organism evidence="1 2">
    <name type="scientific">Dictyostelium firmibasis</name>
    <dbReference type="NCBI Taxonomy" id="79012"/>
    <lineage>
        <taxon>Eukaryota</taxon>
        <taxon>Amoebozoa</taxon>
        <taxon>Evosea</taxon>
        <taxon>Eumycetozoa</taxon>
        <taxon>Dictyostelia</taxon>
        <taxon>Dictyosteliales</taxon>
        <taxon>Dictyosteliaceae</taxon>
        <taxon>Dictyostelium</taxon>
    </lineage>
</organism>
<evidence type="ECO:0000313" key="2">
    <source>
        <dbReference type="Proteomes" id="UP001344447"/>
    </source>
</evidence>
<gene>
    <name evidence="1" type="ORF">RB653_010102</name>
</gene>
<proteinExistence type="predicted"/>
<accession>A0AAN7U0J5</accession>
<dbReference type="AlphaFoldDB" id="A0AAN7U0J5"/>
<dbReference type="Proteomes" id="UP001344447">
    <property type="component" value="Unassembled WGS sequence"/>
</dbReference>
<reference evidence="1 2" key="1">
    <citation type="submission" date="2023-11" db="EMBL/GenBank/DDBJ databases">
        <title>Dfirmibasis_genome.</title>
        <authorList>
            <person name="Edelbroek B."/>
            <person name="Kjellin J."/>
            <person name="Jerlstrom-Hultqvist J."/>
            <person name="Soderbom F."/>
        </authorList>
    </citation>
    <scope>NUCLEOTIDE SEQUENCE [LARGE SCALE GENOMIC DNA]</scope>
    <source>
        <strain evidence="1 2">TNS-C-14</strain>
    </source>
</reference>
<comment type="caution">
    <text evidence="1">The sequence shown here is derived from an EMBL/GenBank/DDBJ whole genome shotgun (WGS) entry which is preliminary data.</text>
</comment>
<dbReference type="PANTHER" id="PTHR32556:SF7">
    <property type="entry name" value="F-BOX DOMAIN-CONTAINING PROTEIN-RELATED"/>
    <property type="match status" value="1"/>
</dbReference>
<keyword evidence="2" id="KW-1185">Reference proteome</keyword>
<sequence length="492" mass="58298">MITISIYIQRYILNLLCKEINKLKKDITKASEGECDYNLNKLIESLGLVSHEWYSYISINTITNIFKIKKDEKSMVHKRDIKTIKIDYCTLMDHFYFGEISFNKGYRKSYILEDILKELEYVKNNCFKDSNEENKKSEDRKKKINKLIIRNVRELYYYRPPMYSLPCTPPMKMVQKLKNYFQKIHLYQFEFNDFVTKDNSIKSVMKYVEKLFSIKIKGENYCKNFQEIASTLEHYRESLKMIETDISQTKTYSYPVIEVLSSIFGDSLLISNIESIKINGIISFKEFKICLTELPKLKTLSINLCFYKLLFFLNGIPNQKCCNCFSLATFKQENQYNKEWDEILNLLKLNKTIKTLEIGHLCVNKNGSFVNEEELPINESFYCNISKMIISIKSLDKLTLKNILLPIIFKRVFDISRLLYNHTISEFEIKTFENLERFNNNLFSKSISIFESILSDSKKDNKSIKNIKIINIDSPIEFNRKYNEKVIYNSNK</sequence>
<dbReference type="EMBL" id="JAVFKY010000006">
    <property type="protein sequence ID" value="KAK5574848.1"/>
    <property type="molecule type" value="Genomic_DNA"/>
</dbReference>
<protein>
    <submittedName>
        <fullName evidence="1">Uncharacterized protein</fullName>
    </submittedName>
</protein>